<keyword evidence="2 7" id="KW-0813">Transport</keyword>
<dbReference type="PROSITE" id="PS50928">
    <property type="entry name" value="ABC_TM1"/>
    <property type="match status" value="1"/>
</dbReference>
<organism evidence="9 10">
    <name type="scientific">Candidatus Phytoplasma meliae</name>
    <dbReference type="NCBI Taxonomy" id="1848402"/>
    <lineage>
        <taxon>Bacteria</taxon>
        <taxon>Bacillati</taxon>
        <taxon>Mycoplasmatota</taxon>
        <taxon>Mollicutes</taxon>
        <taxon>Acholeplasmatales</taxon>
        <taxon>Acholeplasmataceae</taxon>
        <taxon>Candidatus Phytoplasma</taxon>
        <taxon>16SrXIII (Mexican periwinkle virescence group)</taxon>
    </lineage>
</organism>
<dbReference type="PANTHER" id="PTHR30193:SF37">
    <property type="entry name" value="INNER MEMBRANE ABC TRANSPORTER PERMEASE PROTEIN YCJO"/>
    <property type="match status" value="1"/>
</dbReference>
<dbReference type="InterPro" id="IPR051393">
    <property type="entry name" value="ABC_transporter_permease"/>
</dbReference>
<dbReference type="Pfam" id="PF00528">
    <property type="entry name" value="BPD_transp_1"/>
    <property type="match status" value="1"/>
</dbReference>
<dbReference type="CDD" id="cd06261">
    <property type="entry name" value="TM_PBP2"/>
    <property type="match status" value="1"/>
</dbReference>
<accession>A0ABS5CYN3</accession>
<proteinExistence type="inferred from homology"/>
<evidence type="ECO:0000256" key="6">
    <source>
        <dbReference type="ARBA" id="ARBA00023136"/>
    </source>
</evidence>
<comment type="caution">
    <text evidence="9">The sequence shown here is derived from an EMBL/GenBank/DDBJ whole genome shotgun (WGS) entry which is preliminary data.</text>
</comment>
<keyword evidence="4 7" id="KW-0812">Transmembrane</keyword>
<keyword evidence="5 7" id="KW-1133">Transmembrane helix</keyword>
<dbReference type="InterPro" id="IPR000515">
    <property type="entry name" value="MetI-like"/>
</dbReference>
<evidence type="ECO:0000313" key="9">
    <source>
        <dbReference type="EMBL" id="MBP5836090.1"/>
    </source>
</evidence>
<dbReference type="InterPro" id="IPR035906">
    <property type="entry name" value="MetI-like_sf"/>
</dbReference>
<protein>
    <submittedName>
        <fullName evidence="9">Sugar ABC transporter permease</fullName>
    </submittedName>
</protein>
<dbReference type="SUPFAM" id="SSF161098">
    <property type="entry name" value="MetI-like"/>
    <property type="match status" value="1"/>
</dbReference>
<dbReference type="PANTHER" id="PTHR30193">
    <property type="entry name" value="ABC TRANSPORTER PERMEASE PROTEIN"/>
    <property type="match status" value="1"/>
</dbReference>
<evidence type="ECO:0000256" key="5">
    <source>
        <dbReference type="ARBA" id="ARBA00022989"/>
    </source>
</evidence>
<evidence type="ECO:0000256" key="1">
    <source>
        <dbReference type="ARBA" id="ARBA00004651"/>
    </source>
</evidence>
<dbReference type="Gene3D" id="1.10.3720.10">
    <property type="entry name" value="MetI-like"/>
    <property type="match status" value="1"/>
</dbReference>
<feature type="transmembrane region" description="Helical" evidence="7">
    <location>
        <begin position="280"/>
        <end position="302"/>
    </location>
</feature>
<dbReference type="Proteomes" id="UP001195571">
    <property type="component" value="Unassembled WGS sequence"/>
</dbReference>
<evidence type="ECO:0000256" key="4">
    <source>
        <dbReference type="ARBA" id="ARBA00022692"/>
    </source>
</evidence>
<comment type="similarity">
    <text evidence="7">Belongs to the binding-protein-dependent transport system permease family.</text>
</comment>
<comment type="subcellular location">
    <subcellularLocation>
        <location evidence="1 7">Cell membrane</location>
        <topology evidence="1 7">Multi-pass membrane protein</topology>
    </subcellularLocation>
</comment>
<sequence>MSVLQKVRCNYLKYKHWYYLTPALILLVIFNFFPLIKTIFVSLDGGYNKFSDVFSYSFGFKNYHKIFVDPNFRKTLLNTFILVFTAVPLSIFLSFIIALALNSVYQRFLKQFFQIVFFLPYLTNSVVMGMVFAFLFYHNIYSFKNSSEGLFNQMLGLKADWISAASSYSHKMFVLILYVVWRTLPFQILIFSVGFKNISKDYYDAARIDGASKMTILKKITLPLLKPMIFYQLIITMIQVFKEYESVVGIFGPHESKVNTIVGYIYDQLSNPLTDAHAKAAAATIILLLISIFFTIVNFLFYPQRNKSKKY</sequence>
<keyword evidence="6 7" id="KW-0472">Membrane</keyword>
<evidence type="ECO:0000256" key="3">
    <source>
        <dbReference type="ARBA" id="ARBA00022475"/>
    </source>
</evidence>
<evidence type="ECO:0000256" key="2">
    <source>
        <dbReference type="ARBA" id="ARBA00022448"/>
    </source>
</evidence>
<evidence type="ECO:0000313" key="10">
    <source>
        <dbReference type="Proteomes" id="UP001195571"/>
    </source>
</evidence>
<feature type="domain" description="ABC transmembrane type-1" evidence="8">
    <location>
        <begin position="76"/>
        <end position="298"/>
    </location>
</feature>
<reference evidence="9" key="1">
    <citation type="submission" date="2021-04" db="EMBL/GenBank/DDBJ databases">
        <title>Genomic features of Candidatus Phytoplasma meliae isolate ChTYXIII (1SrXIII-G).</title>
        <authorList>
            <person name="Fernandez F.D."/>
            <person name="Conci L.R."/>
        </authorList>
    </citation>
    <scope>NUCLEOTIDE SEQUENCE [LARGE SCALE GENOMIC DNA]</scope>
    <source>
        <strain evidence="9">ChTYXIII-Mo</strain>
    </source>
</reference>
<dbReference type="EMBL" id="JACAOD020000011">
    <property type="protein sequence ID" value="MBP5836090.1"/>
    <property type="molecule type" value="Genomic_DNA"/>
</dbReference>
<feature type="transmembrane region" description="Helical" evidence="7">
    <location>
        <begin position="216"/>
        <end position="241"/>
    </location>
</feature>
<evidence type="ECO:0000259" key="8">
    <source>
        <dbReference type="PROSITE" id="PS50928"/>
    </source>
</evidence>
<feature type="transmembrane region" description="Helical" evidence="7">
    <location>
        <begin position="80"/>
        <end position="101"/>
    </location>
</feature>
<gene>
    <name evidence="9" type="ORF">CHTY_002515</name>
</gene>
<feature type="transmembrane region" description="Helical" evidence="7">
    <location>
        <begin position="172"/>
        <end position="195"/>
    </location>
</feature>
<feature type="transmembrane region" description="Helical" evidence="7">
    <location>
        <begin position="113"/>
        <end position="137"/>
    </location>
</feature>
<name>A0ABS5CYN3_9MOLU</name>
<dbReference type="RefSeq" id="WP_203552354.1">
    <property type="nucleotide sequence ID" value="NZ_JACAOD020000011.1"/>
</dbReference>
<feature type="transmembrane region" description="Helical" evidence="7">
    <location>
        <begin position="16"/>
        <end position="36"/>
    </location>
</feature>
<keyword evidence="10" id="KW-1185">Reference proteome</keyword>
<evidence type="ECO:0000256" key="7">
    <source>
        <dbReference type="RuleBase" id="RU363032"/>
    </source>
</evidence>
<keyword evidence="3" id="KW-1003">Cell membrane</keyword>